<name>A0A0E9SVJ2_ANGAN</name>
<reference evidence="1" key="1">
    <citation type="submission" date="2014-11" db="EMBL/GenBank/DDBJ databases">
        <authorList>
            <person name="Amaro Gonzalez C."/>
        </authorList>
    </citation>
    <scope>NUCLEOTIDE SEQUENCE</scope>
</reference>
<protein>
    <submittedName>
        <fullName evidence="1">Uncharacterized protein</fullName>
    </submittedName>
</protein>
<reference evidence="1" key="2">
    <citation type="journal article" date="2015" name="Fish Shellfish Immunol.">
        <title>Early steps in the European eel (Anguilla anguilla)-Vibrio vulnificus interaction in the gills: Role of the RtxA13 toxin.</title>
        <authorList>
            <person name="Callol A."/>
            <person name="Pajuelo D."/>
            <person name="Ebbesson L."/>
            <person name="Teles M."/>
            <person name="MacKenzie S."/>
            <person name="Amaro C."/>
        </authorList>
    </citation>
    <scope>NUCLEOTIDE SEQUENCE</scope>
</reference>
<organism evidence="1">
    <name type="scientific">Anguilla anguilla</name>
    <name type="common">European freshwater eel</name>
    <name type="synonym">Muraena anguilla</name>
    <dbReference type="NCBI Taxonomy" id="7936"/>
    <lineage>
        <taxon>Eukaryota</taxon>
        <taxon>Metazoa</taxon>
        <taxon>Chordata</taxon>
        <taxon>Craniata</taxon>
        <taxon>Vertebrata</taxon>
        <taxon>Euteleostomi</taxon>
        <taxon>Actinopterygii</taxon>
        <taxon>Neopterygii</taxon>
        <taxon>Teleostei</taxon>
        <taxon>Anguilliformes</taxon>
        <taxon>Anguillidae</taxon>
        <taxon>Anguilla</taxon>
    </lineage>
</organism>
<sequence>MHERGCSCKLLIGRYLVYIFVCTRHFFCVR</sequence>
<dbReference type="AlphaFoldDB" id="A0A0E9SVJ2"/>
<proteinExistence type="predicted"/>
<accession>A0A0E9SVJ2</accession>
<dbReference type="EMBL" id="GBXM01063203">
    <property type="protein sequence ID" value="JAH45374.1"/>
    <property type="molecule type" value="Transcribed_RNA"/>
</dbReference>
<evidence type="ECO:0000313" key="1">
    <source>
        <dbReference type="EMBL" id="JAH45374.1"/>
    </source>
</evidence>